<evidence type="ECO:0000313" key="2">
    <source>
        <dbReference type="Proteomes" id="UP001177120"/>
    </source>
</evidence>
<gene>
    <name evidence="1" type="ORF">JQC72_16080</name>
</gene>
<sequence>MNDLHKEISGYWDKDDLVTISRELLDPFDLAYDTKIVLSSIGLPMNVEEVKEHPFYINFYHEPEMGLYCGDDYIIIGDNESSKIGIHKKTGNIHLIEETPAACVQIRFINSDIAKFLMFLKVYLSYRPQLVDAMGEDDEKKLFAIVDHIKQRMNQMDSKALLDAESYWSVILEQVEDGLSC</sequence>
<comment type="caution">
    <text evidence="1">The sequence shown here is derived from an EMBL/GenBank/DDBJ whole genome shotgun (WGS) entry which is preliminary data.</text>
</comment>
<proteinExistence type="predicted"/>
<dbReference type="Pfam" id="PF14435">
    <property type="entry name" value="SUKH-4"/>
    <property type="match status" value="1"/>
</dbReference>
<evidence type="ECO:0000313" key="1">
    <source>
        <dbReference type="EMBL" id="MBN2911011.1"/>
    </source>
</evidence>
<organism evidence="1 2">
    <name type="scientific">Polycladomyces zharkentensis</name>
    <dbReference type="NCBI Taxonomy" id="2807616"/>
    <lineage>
        <taxon>Bacteria</taxon>
        <taxon>Bacillati</taxon>
        <taxon>Bacillota</taxon>
        <taxon>Bacilli</taxon>
        <taxon>Bacillales</taxon>
        <taxon>Thermoactinomycetaceae</taxon>
        <taxon>Polycladomyces</taxon>
    </lineage>
</organism>
<accession>A0ABS2WNB4</accession>
<dbReference type="Proteomes" id="UP001177120">
    <property type="component" value="Unassembled WGS sequence"/>
</dbReference>
<dbReference type="InterPro" id="IPR025851">
    <property type="entry name" value="SUKH-4"/>
</dbReference>
<dbReference type="EMBL" id="JAFHAP010000021">
    <property type="protein sequence ID" value="MBN2911011.1"/>
    <property type="molecule type" value="Genomic_DNA"/>
</dbReference>
<name>A0ABS2WNB4_9BACL</name>
<protein>
    <submittedName>
        <fullName evidence="1">SUKH-4 family immunity protein</fullName>
    </submittedName>
</protein>
<keyword evidence="2" id="KW-1185">Reference proteome</keyword>
<dbReference type="RefSeq" id="WP_205497463.1">
    <property type="nucleotide sequence ID" value="NZ_JAFHAP010000021.1"/>
</dbReference>
<reference evidence="1" key="1">
    <citation type="journal article" date="2024" name="Int. J. Syst. Evol. Microbiol.">
        <title>Polycladomyces zharkentensis sp. nov., a novel thermophilic cellulose- and starch-degrading member of the Bacillota from a geothermal aquifer in Kazakhstan.</title>
        <authorList>
            <person name="Mashzhan A."/>
            <person name="Kistaubayeva A."/>
            <person name="Javier-Lopez R."/>
            <person name="Bissenova U."/>
            <person name="Bissenbay A."/>
            <person name="Birkeland N.K."/>
        </authorList>
    </citation>
    <scope>NUCLEOTIDE SEQUENCE</scope>
    <source>
        <strain evidence="1">ZKZ2T</strain>
    </source>
</reference>